<dbReference type="GO" id="GO:0051607">
    <property type="term" value="P:defense response to virus"/>
    <property type="evidence" value="ECO:0007669"/>
    <property type="project" value="UniProtKB-UniRule"/>
</dbReference>
<evidence type="ECO:0000313" key="11">
    <source>
        <dbReference type="EMBL" id="RSK06123.1"/>
    </source>
</evidence>
<dbReference type="GO" id="GO:0043571">
    <property type="term" value="P:maintenance of CRISPR repeat elements"/>
    <property type="evidence" value="ECO:0007669"/>
    <property type="project" value="UniProtKB-UniRule"/>
</dbReference>
<dbReference type="InterPro" id="IPR042211">
    <property type="entry name" value="CRISPR-assoc_Cas1_N"/>
</dbReference>
<dbReference type="NCBIfam" id="TIGR00287">
    <property type="entry name" value="cas1"/>
    <property type="match status" value="1"/>
</dbReference>
<dbReference type="CDD" id="cd09634">
    <property type="entry name" value="Cas1_I-II-III"/>
    <property type="match status" value="1"/>
</dbReference>
<evidence type="ECO:0000256" key="1">
    <source>
        <dbReference type="ARBA" id="ARBA00022722"/>
    </source>
</evidence>
<evidence type="ECO:0000256" key="9">
    <source>
        <dbReference type="ARBA" id="ARBA00038592"/>
    </source>
</evidence>
<dbReference type="InterPro" id="IPR002729">
    <property type="entry name" value="CRISPR-assoc_Cas1"/>
</dbReference>
<dbReference type="InterPro" id="IPR050646">
    <property type="entry name" value="Cas1"/>
</dbReference>
<dbReference type="EC" id="3.1.-.-" evidence="10"/>
<keyword evidence="2 10" id="KW-0479">Metal-binding</keyword>
<evidence type="ECO:0000256" key="3">
    <source>
        <dbReference type="ARBA" id="ARBA00022759"/>
    </source>
</evidence>
<evidence type="ECO:0000256" key="4">
    <source>
        <dbReference type="ARBA" id="ARBA00022801"/>
    </source>
</evidence>
<keyword evidence="7 10" id="KW-0238">DNA-binding</keyword>
<comment type="caution">
    <text evidence="11">The sequence shown here is derived from an EMBL/GenBank/DDBJ whole genome shotgun (WGS) entry which is preliminary data.</text>
</comment>
<sequence length="337" mass="39249">MSDFFVQKSDYFLGLSSQKIVIKNGRREIESEISIHLVDNVLIFGKAQVSTQLLRALAKESINVYYFTEEGKFLACLDSFRQEDFDKQYLQAKACLDQNFCLDISKKIVSAKVQHQLSLLKSFNFNKNRILSTEDFERFDLTIENISKAESLYQLMGYEGRIAKSYFYYLSLLVPTAFRFHGRRTRPAEDCCNCLLNFGYSILYSCFLGLIRKNGLSFGFGVLHQSHRHHDSLASDLMEEWRPVIVDNTVLELLLREDLKLEHFEKSADGTFLLIDEGREIFLRAMRERMLEIHQYIELDKKRYSFFYTADQQIKGLIRAFESLESQAYVTAFTGGE</sequence>
<dbReference type="Gene3D" id="1.20.120.920">
    <property type="entry name" value="CRISPR-associated endonuclease Cas1, C-terminal domain"/>
    <property type="match status" value="1"/>
</dbReference>
<protein>
    <recommendedName>
        <fullName evidence="10">CRISPR-associated endonuclease Cas1</fullName>
        <ecNumber evidence="10">3.1.-.-</ecNumber>
    </recommendedName>
</protein>
<dbReference type="GO" id="GO:0003677">
    <property type="term" value="F:DNA binding"/>
    <property type="evidence" value="ECO:0007669"/>
    <property type="project" value="UniProtKB-KW"/>
</dbReference>
<comment type="subunit">
    <text evidence="9 10">Homodimer, forms a heterotetramer with a Cas2 homodimer.</text>
</comment>
<dbReference type="RefSeq" id="WP_125421041.1">
    <property type="nucleotide sequence ID" value="NZ_RJPX01000009.1"/>
</dbReference>
<dbReference type="GO" id="GO:0046872">
    <property type="term" value="F:metal ion binding"/>
    <property type="evidence" value="ECO:0007669"/>
    <property type="project" value="UniProtKB-UniRule"/>
</dbReference>
<gene>
    <name evidence="11" type="primary">cas1_1</name>
    <name evidence="10" type="synonym">cas1</name>
    <name evidence="11" type="ORF">D8787_03925</name>
</gene>
<feature type="binding site" evidence="10">
    <location>
        <position position="224"/>
    </location>
    <ligand>
        <name>Mn(2+)</name>
        <dbReference type="ChEBI" id="CHEBI:29035"/>
    </ligand>
</feature>
<comment type="cofactor">
    <cofactor evidence="10">
        <name>Mg(2+)</name>
        <dbReference type="ChEBI" id="CHEBI:18420"/>
    </cofactor>
    <cofactor evidence="10">
        <name>Mn(2+)</name>
        <dbReference type="ChEBI" id="CHEBI:29035"/>
    </cofactor>
</comment>
<comment type="similarity">
    <text evidence="10">Belongs to the CRISPR-associated endonuclease Cas1 family.</text>
</comment>
<evidence type="ECO:0000256" key="5">
    <source>
        <dbReference type="ARBA" id="ARBA00022842"/>
    </source>
</evidence>
<keyword evidence="4 10" id="KW-0378">Hydrolase</keyword>
<evidence type="ECO:0000256" key="7">
    <source>
        <dbReference type="ARBA" id="ARBA00023125"/>
    </source>
</evidence>
<dbReference type="GO" id="GO:0004519">
    <property type="term" value="F:endonuclease activity"/>
    <property type="evidence" value="ECO:0007669"/>
    <property type="project" value="UniProtKB-UniRule"/>
</dbReference>
<feature type="binding site" evidence="10">
    <location>
        <position position="239"/>
    </location>
    <ligand>
        <name>Mn(2+)</name>
        <dbReference type="ChEBI" id="CHEBI:29035"/>
    </ligand>
</feature>
<dbReference type="InterPro" id="IPR042206">
    <property type="entry name" value="CRISPR-assoc_Cas1_C"/>
</dbReference>
<reference evidence="11 12" key="1">
    <citation type="submission" date="2018-11" db="EMBL/GenBank/DDBJ databases">
        <title>Species Designations Belie Phenotypic and Genotypic Heterogeneity in Oral Streptococci.</title>
        <authorList>
            <person name="Velsko I."/>
        </authorList>
    </citation>
    <scope>NUCLEOTIDE SEQUENCE [LARGE SCALE GENOMIC DNA]</scope>
    <source>
        <strain evidence="11 12">BCC17</strain>
    </source>
</reference>
<keyword evidence="6 10" id="KW-0051">Antiviral defense</keyword>
<organism evidence="11 12">
    <name type="scientific">Streptococcus mitis</name>
    <dbReference type="NCBI Taxonomy" id="28037"/>
    <lineage>
        <taxon>Bacteria</taxon>
        <taxon>Bacillati</taxon>
        <taxon>Bacillota</taxon>
        <taxon>Bacilli</taxon>
        <taxon>Lactobacillales</taxon>
        <taxon>Streptococcaceae</taxon>
        <taxon>Streptococcus</taxon>
        <taxon>Streptococcus mitis group</taxon>
    </lineage>
</organism>
<dbReference type="Gene3D" id="3.100.10.20">
    <property type="entry name" value="CRISPR-associated endonuclease Cas1, N-terminal domain"/>
    <property type="match status" value="1"/>
</dbReference>
<keyword evidence="1 10" id="KW-0540">Nuclease</keyword>
<accession>A0A3R9TL60</accession>
<keyword evidence="8 10" id="KW-0464">Manganese</keyword>
<dbReference type="PANTHER" id="PTHR34353:SF2">
    <property type="entry name" value="CRISPR-ASSOCIATED ENDONUCLEASE CAS1 1"/>
    <property type="match status" value="1"/>
</dbReference>
<keyword evidence="3 10" id="KW-0255">Endonuclease</keyword>
<dbReference type="EMBL" id="RJPX01000009">
    <property type="protein sequence ID" value="RSK06123.1"/>
    <property type="molecule type" value="Genomic_DNA"/>
</dbReference>
<dbReference type="Pfam" id="PF01867">
    <property type="entry name" value="Cas_Cas1"/>
    <property type="match status" value="1"/>
</dbReference>
<dbReference type="PANTHER" id="PTHR34353">
    <property type="entry name" value="CRISPR-ASSOCIATED ENDONUCLEASE CAS1 1"/>
    <property type="match status" value="1"/>
</dbReference>
<dbReference type="AlphaFoldDB" id="A0A3R9TL60"/>
<dbReference type="GO" id="GO:0016787">
    <property type="term" value="F:hydrolase activity"/>
    <property type="evidence" value="ECO:0007669"/>
    <property type="project" value="UniProtKB-KW"/>
</dbReference>
<keyword evidence="5 10" id="KW-0460">Magnesium</keyword>
<evidence type="ECO:0000256" key="10">
    <source>
        <dbReference type="HAMAP-Rule" id="MF_01470"/>
    </source>
</evidence>
<proteinExistence type="inferred from homology"/>
<name>A0A3R9TL60_STRMT</name>
<dbReference type="Proteomes" id="UP000277819">
    <property type="component" value="Unassembled WGS sequence"/>
</dbReference>
<dbReference type="HAMAP" id="MF_01470">
    <property type="entry name" value="Cas1"/>
    <property type="match status" value="1"/>
</dbReference>
<evidence type="ECO:0000256" key="2">
    <source>
        <dbReference type="ARBA" id="ARBA00022723"/>
    </source>
</evidence>
<evidence type="ECO:0000313" key="12">
    <source>
        <dbReference type="Proteomes" id="UP000277819"/>
    </source>
</evidence>
<evidence type="ECO:0000256" key="8">
    <source>
        <dbReference type="ARBA" id="ARBA00023211"/>
    </source>
</evidence>
<comment type="function">
    <text evidence="10">CRISPR (clustered regularly interspaced short palindromic repeat), is an adaptive immune system that provides protection against mobile genetic elements (viruses, transposable elements and conjugative plasmids). CRISPR clusters contain spacers, sequences complementary to antecedent mobile elements, and target invading nucleic acids. CRISPR clusters are transcribed and processed into CRISPR RNA (crRNA). Acts as a dsDNA endonuclease. Involved in the integration of spacer DNA into the CRISPR cassette.</text>
</comment>
<feature type="binding site" evidence="10">
    <location>
        <position position="159"/>
    </location>
    <ligand>
        <name>Mn(2+)</name>
        <dbReference type="ChEBI" id="CHEBI:29035"/>
    </ligand>
</feature>
<evidence type="ECO:0000256" key="6">
    <source>
        <dbReference type="ARBA" id="ARBA00023118"/>
    </source>
</evidence>